<evidence type="ECO:0000313" key="3">
    <source>
        <dbReference type="Proteomes" id="UP000800092"/>
    </source>
</evidence>
<keyword evidence="3" id="KW-1185">Reference proteome</keyword>
<proteinExistence type="predicted"/>
<accession>A0A6A6HDK8</accession>
<evidence type="ECO:0000313" key="2">
    <source>
        <dbReference type="EMBL" id="KAF2235573.1"/>
    </source>
</evidence>
<feature type="coiled-coil region" evidence="1">
    <location>
        <begin position="256"/>
        <end position="290"/>
    </location>
</feature>
<evidence type="ECO:0000256" key="1">
    <source>
        <dbReference type="SAM" id="Coils"/>
    </source>
</evidence>
<dbReference type="AlphaFoldDB" id="A0A6A6HDK8"/>
<protein>
    <recommendedName>
        <fullName evidence="4">Fungal N-terminal domain-containing protein</fullName>
    </recommendedName>
</protein>
<reference evidence="2" key="1">
    <citation type="journal article" date="2020" name="Stud. Mycol.">
        <title>101 Dothideomycetes genomes: a test case for predicting lifestyles and emergence of pathogens.</title>
        <authorList>
            <person name="Haridas S."/>
            <person name="Albert R."/>
            <person name="Binder M."/>
            <person name="Bloem J."/>
            <person name="Labutti K."/>
            <person name="Salamov A."/>
            <person name="Andreopoulos B."/>
            <person name="Baker S."/>
            <person name="Barry K."/>
            <person name="Bills G."/>
            <person name="Bluhm B."/>
            <person name="Cannon C."/>
            <person name="Castanera R."/>
            <person name="Culley D."/>
            <person name="Daum C."/>
            <person name="Ezra D."/>
            <person name="Gonzalez J."/>
            <person name="Henrissat B."/>
            <person name="Kuo A."/>
            <person name="Liang C."/>
            <person name="Lipzen A."/>
            <person name="Lutzoni F."/>
            <person name="Magnuson J."/>
            <person name="Mondo S."/>
            <person name="Nolan M."/>
            <person name="Ohm R."/>
            <person name="Pangilinan J."/>
            <person name="Park H.-J."/>
            <person name="Ramirez L."/>
            <person name="Alfaro M."/>
            <person name="Sun H."/>
            <person name="Tritt A."/>
            <person name="Yoshinaga Y."/>
            <person name="Zwiers L.-H."/>
            <person name="Turgeon B."/>
            <person name="Goodwin S."/>
            <person name="Spatafora J."/>
            <person name="Crous P."/>
            <person name="Grigoriev I."/>
        </authorList>
    </citation>
    <scope>NUCLEOTIDE SEQUENCE</scope>
    <source>
        <strain evidence="2">Tuck. ex Michener</strain>
    </source>
</reference>
<name>A0A6A6HDK8_VIRVR</name>
<keyword evidence="1" id="KW-0175">Coiled coil</keyword>
<dbReference type="Proteomes" id="UP000800092">
    <property type="component" value="Unassembled WGS sequence"/>
</dbReference>
<gene>
    <name evidence="2" type="ORF">EV356DRAFT_111952</name>
</gene>
<sequence>MKRTRVKVCRTNENARYACLLYLTWVLESRRKATIRQMRHETKGVCSCSCSCSSLRSGLSTSASHFFPLKCHSVKTVVIGLFPRIRFPANSHPCESFLLGHLEEFLAPYAFWYLMDPLSVSASIFGLLAAAGKVTSILTRITNAPALARIILSEMSDVTAALGQLQGYVIGSVDVSPARTSLIQLDQVLATLTSCVTTYSELEAILDSLEIIPELGKFNRVKWSLKEPDIMALVQRLQNSKASLTLMLTILQCKFTQEAETSMQKLQTSVDKLLDNNAELLARLRGLEEGRSVTSWREDDRASTVKSYRTSRTLKNRLSLSAITRSMGFAFETDLLSSRVYQKAKYRHSQTSSTSLALFSASLSVFSKLSLAQISNISVYALPIYPADLHNDRWYTFGEVGAEAAIISSNTLTLEAGSVSAQPELQKVHLKDQETHIETIVRPSDLKPAVVVHTMDDPFNTEQQAFPDFRKEWQKVMSLQTISEASIQPSDLENTVSMGSSGDKSVSPPLALKDAGISPPISASDPRQSWQLFSFENPRVPPPIPSDKTLKNSQDPLLVPFPESYVRASIAWM</sequence>
<dbReference type="EMBL" id="ML991790">
    <property type="protein sequence ID" value="KAF2235573.1"/>
    <property type="molecule type" value="Genomic_DNA"/>
</dbReference>
<evidence type="ECO:0008006" key="4">
    <source>
        <dbReference type="Google" id="ProtNLM"/>
    </source>
</evidence>
<dbReference type="OrthoDB" id="19923at2759"/>
<organism evidence="2 3">
    <name type="scientific">Viridothelium virens</name>
    <name type="common">Speckled blister lichen</name>
    <name type="synonym">Trypethelium virens</name>
    <dbReference type="NCBI Taxonomy" id="1048519"/>
    <lineage>
        <taxon>Eukaryota</taxon>
        <taxon>Fungi</taxon>
        <taxon>Dikarya</taxon>
        <taxon>Ascomycota</taxon>
        <taxon>Pezizomycotina</taxon>
        <taxon>Dothideomycetes</taxon>
        <taxon>Dothideomycetes incertae sedis</taxon>
        <taxon>Trypetheliales</taxon>
        <taxon>Trypetheliaceae</taxon>
        <taxon>Viridothelium</taxon>
    </lineage>
</organism>